<dbReference type="SUPFAM" id="SSF158446">
    <property type="entry name" value="IVS-encoded protein-like"/>
    <property type="match status" value="1"/>
</dbReference>
<evidence type="ECO:0000313" key="2">
    <source>
        <dbReference type="Proteomes" id="UP000198345"/>
    </source>
</evidence>
<dbReference type="InterPro" id="IPR036583">
    <property type="entry name" value="23S_rRNA_IVS_sf"/>
</dbReference>
<accession>A0A226HG03</accession>
<dbReference type="CDD" id="cd16377">
    <property type="entry name" value="23S_rRNA_IVP_like"/>
    <property type="match status" value="1"/>
</dbReference>
<sequence>MTKSFEEFEVYKKGILLAQLIFKIMENQAFQREFGFKDQIKRAVVSVTNNIAERSEYNNNKQLIRYLKISKGSCAEVRSMLILSRELKFCNQSEIQKSYDLSIEISQNLSNFIKYLNGKIECNKKAFLNS</sequence>
<keyword evidence="2" id="KW-1185">Reference proteome</keyword>
<dbReference type="Proteomes" id="UP000198345">
    <property type="component" value="Unassembled WGS sequence"/>
</dbReference>
<reference evidence="1 2" key="1">
    <citation type="submission" date="2016-11" db="EMBL/GenBank/DDBJ databases">
        <title>Whole genomes of Flavobacteriaceae.</title>
        <authorList>
            <person name="Stine C."/>
            <person name="Li C."/>
            <person name="Tadesse D."/>
        </authorList>
    </citation>
    <scope>NUCLEOTIDE SEQUENCE [LARGE SCALE GENOMIC DNA]</scope>
    <source>
        <strain evidence="1 2">DSM 18292</strain>
    </source>
</reference>
<dbReference type="OrthoDB" id="9811959at2"/>
<evidence type="ECO:0000313" key="1">
    <source>
        <dbReference type="EMBL" id="OXA93115.1"/>
    </source>
</evidence>
<gene>
    <name evidence="1" type="ORF">B0A66_07510</name>
</gene>
<dbReference type="AlphaFoldDB" id="A0A226HG03"/>
<proteinExistence type="predicted"/>
<organism evidence="1 2">
    <name type="scientific">Flavobacterium hercynium</name>
    <dbReference type="NCBI Taxonomy" id="387094"/>
    <lineage>
        <taxon>Bacteria</taxon>
        <taxon>Pseudomonadati</taxon>
        <taxon>Bacteroidota</taxon>
        <taxon>Flavobacteriia</taxon>
        <taxon>Flavobacteriales</taxon>
        <taxon>Flavobacteriaceae</taxon>
        <taxon>Flavobacterium</taxon>
    </lineage>
</organism>
<dbReference type="RefSeq" id="WP_089049237.1">
    <property type="nucleotide sequence ID" value="NZ_FXTV01000015.1"/>
</dbReference>
<dbReference type="PANTHER" id="PTHR38471">
    <property type="entry name" value="FOUR HELIX BUNDLE PROTEIN"/>
    <property type="match status" value="1"/>
</dbReference>
<dbReference type="Pfam" id="PF05635">
    <property type="entry name" value="23S_rRNA_IVP"/>
    <property type="match status" value="1"/>
</dbReference>
<comment type="caution">
    <text evidence="1">The sequence shown here is derived from an EMBL/GenBank/DDBJ whole genome shotgun (WGS) entry which is preliminary data.</text>
</comment>
<name>A0A226HG03_9FLAO</name>
<dbReference type="Gene3D" id="1.20.1440.60">
    <property type="entry name" value="23S rRNA-intervening sequence"/>
    <property type="match status" value="1"/>
</dbReference>
<dbReference type="EMBL" id="MUGW01000016">
    <property type="protein sequence ID" value="OXA93115.1"/>
    <property type="molecule type" value="Genomic_DNA"/>
</dbReference>
<dbReference type="InterPro" id="IPR012657">
    <property type="entry name" value="23S_rRNA-intervening_sequence"/>
</dbReference>
<protein>
    <submittedName>
        <fullName evidence="1">Four helix bundle protein</fullName>
    </submittedName>
</protein>
<dbReference type="PANTHER" id="PTHR38471:SF2">
    <property type="entry name" value="FOUR HELIX BUNDLE PROTEIN"/>
    <property type="match status" value="1"/>
</dbReference>
<dbReference type="NCBIfam" id="TIGR02436">
    <property type="entry name" value="four helix bundle protein"/>
    <property type="match status" value="1"/>
</dbReference>